<dbReference type="InterPro" id="IPR000719">
    <property type="entry name" value="Prot_kinase_dom"/>
</dbReference>
<proteinExistence type="predicted"/>
<dbReference type="GO" id="GO:0005737">
    <property type="term" value="C:cytoplasm"/>
    <property type="evidence" value="ECO:0007669"/>
    <property type="project" value="TreeGrafter"/>
</dbReference>
<dbReference type="Gene3D" id="1.10.510.10">
    <property type="entry name" value="Transferase(Phosphotransferase) domain 1"/>
    <property type="match status" value="1"/>
</dbReference>
<dbReference type="GO" id="GO:0004674">
    <property type="term" value="F:protein serine/threonine kinase activity"/>
    <property type="evidence" value="ECO:0007669"/>
    <property type="project" value="TreeGrafter"/>
</dbReference>
<dbReference type="OrthoDB" id="9880358at2759"/>
<dbReference type="AlphaFoldDB" id="A0A2G9SM38"/>
<dbReference type="InterPro" id="IPR011009">
    <property type="entry name" value="Kinase-like_dom_sf"/>
</dbReference>
<dbReference type="SUPFAM" id="SSF56112">
    <property type="entry name" value="Protein kinase-like (PK-like)"/>
    <property type="match status" value="1"/>
</dbReference>
<name>A0A2G9SM38_AQUCT</name>
<reference evidence="3" key="1">
    <citation type="journal article" date="2017" name="Nat. Commun.">
        <title>The North American bullfrog draft genome provides insight into hormonal regulation of long noncoding RNA.</title>
        <authorList>
            <person name="Hammond S.A."/>
            <person name="Warren R.L."/>
            <person name="Vandervalk B.P."/>
            <person name="Kucuk E."/>
            <person name="Khan H."/>
            <person name="Gibb E.A."/>
            <person name="Pandoh P."/>
            <person name="Kirk H."/>
            <person name="Zhao Y."/>
            <person name="Jones M."/>
            <person name="Mungall A.J."/>
            <person name="Coope R."/>
            <person name="Pleasance S."/>
            <person name="Moore R.A."/>
            <person name="Holt R.A."/>
            <person name="Round J.M."/>
            <person name="Ohora S."/>
            <person name="Walle B.V."/>
            <person name="Veldhoen N."/>
            <person name="Helbing C.C."/>
            <person name="Birol I."/>
        </authorList>
    </citation>
    <scope>NUCLEOTIDE SEQUENCE [LARGE SCALE GENOMIC DNA]</scope>
</reference>
<dbReference type="GO" id="GO:0005634">
    <property type="term" value="C:nucleus"/>
    <property type="evidence" value="ECO:0007669"/>
    <property type="project" value="TreeGrafter"/>
</dbReference>
<dbReference type="PROSITE" id="PS50011">
    <property type="entry name" value="PROTEIN_KINASE_DOM"/>
    <property type="match status" value="1"/>
</dbReference>
<dbReference type="Proteomes" id="UP000228934">
    <property type="component" value="Unassembled WGS sequence"/>
</dbReference>
<feature type="domain" description="Protein kinase" evidence="1">
    <location>
        <begin position="1"/>
        <end position="126"/>
    </location>
</feature>
<dbReference type="GO" id="GO:0044773">
    <property type="term" value="P:mitotic DNA damage checkpoint signaling"/>
    <property type="evidence" value="ECO:0007669"/>
    <property type="project" value="TreeGrafter"/>
</dbReference>
<protein>
    <recommendedName>
        <fullName evidence="1">Protein kinase domain-containing protein</fullName>
    </recommendedName>
</protein>
<dbReference type="PANTHER" id="PTHR44167">
    <property type="entry name" value="OVARIAN-SPECIFIC SERINE/THREONINE-PROTEIN KINASE LOK-RELATED"/>
    <property type="match status" value="1"/>
</dbReference>
<organism evidence="2 3">
    <name type="scientific">Aquarana catesbeiana</name>
    <name type="common">American bullfrog</name>
    <name type="synonym">Rana catesbeiana</name>
    <dbReference type="NCBI Taxonomy" id="8400"/>
    <lineage>
        <taxon>Eukaryota</taxon>
        <taxon>Metazoa</taxon>
        <taxon>Chordata</taxon>
        <taxon>Craniata</taxon>
        <taxon>Vertebrata</taxon>
        <taxon>Euteleostomi</taxon>
        <taxon>Amphibia</taxon>
        <taxon>Batrachia</taxon>
        <taxon>Anura</taxon>
        <taxon>Neobatrachia</taxon>
        <taxon>Ranoidea</taxon>
        <taxon>Ranidae</taxon>
        <taxon>Aquarana</taxon>
    </lineage>
</organism>
<dbReference type="Pfam" id="PF00069">
    <property type="entry name" value="Pkinase"/>
    <property type="match status" value="1"/>
</dbReference>
<evidence type="ECO:0000313" key="3">
    <source>
        <dbReference type="Proteomes" id="UP000228934"/>
    </source>
</evidence>
<keyword evidence="3" id="KW-1185">Reference proteome</keyword>
<gene>
    <name evidence="2" type="ORF">AB205_0153750</name>
</gene>
<dbReference type="GO" id="GO:0005524">
    <property type="term" value="F:ATP binding"/>
    <property type="evidence" value="ECO:0007669"/>
    <property type="project" value="InterPro"/>
</dbReference>
<dbReference type="PANTHER" id="PTHR44167:SF24">
    <property type="entry name" value="SERINE_THREONINE-PROTEIN KINASE CHK2"/>
    <property type="match status" value="1"/>
</dbReference>
<accession>A0A2G9SM38</accession>
<dbReference type="EMBL" id="KV923676">
    <property type="protein sequence ID" value="PIO41164.1"/>
    <property type="molecule type" value="Genomic_DNA"/>
</dbReference>
<evidence type="ECO:0000313" key="2">
    <source>
        <dbReference type="EMBL" id="PIO41164.1"/>
    </source>
</evidence>
<evidence type="ECO:0000259" key="1">
    <source>
        <dbReference type="PROSITE" id="PS50011"/>
    </source>
</evidence>
<sequence length="126" mass="14824">MKMSLNTRRILQQLNHENILTVNEIKSKHYKTILISKLCDGYKCQLSKVSSDTGIDQLFSYFEQITLALFRLHNHNIVHCDLRCDHIYINQEKGTVKVSHFARAMSLEGRQTYAFKMMPRGAEKWY</sequence>